<reference evidence="2" key="1">
    <citation type="journal article" date="2020" name="Cell">
        <title>Large-Scale Comparative Analyses of Tick Genomes Elucidate Their Genetic Diversity and Vector Capacities.</title>
        <authorList>
            <consortium name="Tick Genome and Microbiome Consortium (TIGMIC)"/>
            <person name="Jia N."/>
            <person name="Wang J."/>
            <person name="Shi W."/>
            <person name="Du L."/>
            <person name="Sun Y."/>
            <person name="Zhan W."/>
            <person name="Jiang J.F."/>
            <person name="Wang Q."/>
            <person name="Zhang B."/>
            <person name="Ji P."/>
            <person name="Bell-Sakyi L."/>
            <person name="Cui X.M."/>
            <person name="Yuan T.T."/>
            <person name="Jiang B.G."/>
            <person name="Yang W.F."/>
            <person name="Lam T.T."/>
            <person name="Chang Q.C."/>
            <person name="Ding S.J."/>
            <person name="Wang X.J."/>
            <person name="Zhu J.G."/>
            <person name="Ruan X.D."/>
            <person name="Zhao L."/>
            <person name="Wei J.T."/>
            <person name="Ye R.Z."/>
            <person name="Que T.C."/>
            <person name="Du C.H."/>
            <person name="Zhou Y.H."/>
            <person name="Cheng J.X."/>
            <person name="Dai P.F."/>
            <person name="Guo W.B."/>
            <person name="Han X.H."/>
            <person name="Huang E.J."/>
            <person name="Li L.F."/>
            <person name="Wei W."/>
            <person name="Gao Y.C."/>
            <person name="Liu J.Z."/>
            <person name="Shao H.Z."/>
            <person name="Wang X."/>
            <person name="Wang C.C."/>
            <person name="Yang T.C."/>
            <person name="Huo Q.B."/>
            <person name="Li W."/>
            <person name="Chen H.Y."/>
            <person name="Chen S.E."/>
            <person name="Zhou L.G."/>
            <person name="Ni X.B."/>
            <person name="Tian J.H."/>
            <person name="Sheng Y."/>
            <person name="Liu T."/>
            <person name="Pan Y.S."/>
            <person name="Xia L.Y."/>
            <person name="Li J."/>
            <person name="Zhao F."/>
            <person name="Cao W.C."/>
        </authorList>
    </citation>
    <scope>NUCLEOTIDE SEQUENCE</scope>
    <source>
        <strain evidence="2">Rmic-2018</strain>
    </source>
</reference>
<organism evidence="2 3">
    <name type="scientific">Rhipicephalus microplus</name>
    <name type="common">Cattle tick</name>
    <name type="synonym">Boophilus microplus</name>
    <dbReference type="NCBI Taxonomy" id="6941"/>
    <lineage>
        <taxon>Eukaryota</taxon>
        <taxon>Metazoa</taxon>
        <taxon>Ecdysozoa</taxon>
        <taxon>Arthropoda</taxon>
        <taxon>Chelicerata</taxon>
        <taxon>Arachnida</taxon>
        <taxon>Acari</taxon>
        <taxon>Parasitiformes</taxon>
        <taxon>Ixodida</taxon>
        <taxon>Ixodoidea</taxon>
        <taxon>Ixodidae</taxon>
        <taxon>Rhipicephalinae</taxon>
        <taxon>Rhipicephalus</taxon>
        <taxon>Boophilus</taxon>
    </lineage>
</organism>
<reference evidence="2" key="2">
    <citation type="submission" date="2021-09" db="EMBL/GenBank/DDBJ databases">
        <authorList>
            <person name="Jia N."/>
            <person name="Wang J."/>
            <person name="Shi W."/>
            <person name="Du L."/>
            <person name="Sun Y."/>
            <person name="Zhan W."/>
            <person name="Jiang J."/>
            <person name="Wang Q."/>
            <person name="Zhang B."/>
            <person name="Ji P."/>
            <person name="Sakyi L.B."/>
            <person name="Cui X."/>
            <person name="Yuan T."/>
            <person name="Jiang B."/>
            <person name="Yang W."/>
            <person name="Lam T.T.-Y."/>
            <person name="Chang Q."/>
            <person name="Ding S."/>
            <person name="Wang X."/>
            <person name="Zhu J."/>
            <person name="Ruan X."/>
            <person name="Zhao L."/>
            <person name="Wei J."/>
            <person name="Que T."/>
            <person name="Du C."/>
            <person name="Cheng J."/>
            <person name="Dai P."/>
            <person name="Han X."/>
            <person name="Huang E."/>
            <person name="Gao Y."/>
            <person name="Liu J."/>
            <person name="Shao H."/>
            <person name="Ye R."/>
            <person name="Li L."/>
            <person name="Wei W."/>
            <person name="Wang X."/>
            <person name="Wang C."/>
            <person name="Huo Q."/>
            <person name="Li W."/>
            <person name="Guo W."/>
            <person name="Chen H."/>
            <person name="Chen S."/>
            <person name="Zhou L."/>
            <person name="Zhou L."/>
            <person name="Ni X."/>
            <person name="Tian J."/>
            <person name="Zhou Y."/>
            <person name="Sheng Y."/>
            <person name="Liu T."/>
            <person name="Pan Y."/>
            <person name="Xia L."/>
            <person name="Li J."/>
            <person name="Zhao F."/>
            <person name="Cao W."/>
        </authorList>
    </citation>
    <scope>NUCLEOTIDE SEQUENCE</scope>
    <source>
        <strain evidence="2">Rmic-2018</strain>
        <tissue evidence="2">Larvae</tissue>
    </source>
</reference>
<name>A0A9J6E299_RHIMP</name>
<dbReference type="PANTHER" id="PTHR33964">
    <property type="entry name" value="RE45066P-RELATED"/>
    <property type="match status" value="1"/>
</dbReference>
<dbReference type="VEuPathDB" id="VectorBase:LOC119167367"/>
<comment type="caution">
    <text evidence="2">The sequence shown here is derived from an EMBL/GenBank/DDBJ whole genome shotgun (WGS) entry which is preliminary data.</text>
</comment>
<dbReference type="AlphaFoldDB" id="A0A9J6E299"/>
<feature type="signal peptide" evidence="1">
    <location>
        <begin position="1"/>
        <end position="21"/>
    </location>
</feature>
<dbReference type="EMBL" id="JABSTU010000006">
    <property type="protein sequence ID" value="KAH8028615.1"/>
    <property type="molecule type" value="Genomic_DNA"/>
</dbReference>
<dbReference type="PANTHER" id="PTHR33964:SF1">
    <property type="entry name" value="RE45066P"/>
    <property type="match status" value="1"/>
</dbReference>
<evidence type="ECO:0008006" key="4">
    <source>
        <dbReference type="Google" id="ProtNLM"/>
    </source>
</evidence>
<keyword evidence="1" id="KW-0732">Signal</keyword>
<evidence type="ECO:0000313" key="2">
    <source>
        <dbReference type="EMBL" id="KAH8028615.1"/>
    </source>
</evidence>
<proteinExistence type="predicted"/>
<evidence type="ECO:0000313" key="3">
    <source>
        <dbReference type="Proteomes" id="UP000821866"/>
    </source>
</evidence>
<sequence length="191" mass="20799">MMVLASCVFALVLLVASPTGAHRTELKDGCTMDDLKKCGDDYIPYSKGGLLRMPNLQFAEGCKLIVEQINCSLDFMKSCTQQAPQAAALVVLQALKENIEDVCTVGSKAYKIGCWSTTLAPCERVQGKEFALGILDDIFGEVVHLVCGRYIKTTDACKELPPLPQLGKGDQRLGTYIELVMEVAATYGRKN</sequence>
<evidence type="ECO:0000256" key="1">
    <source>
        <dbReference type="SAM" id="SignalP"/>
    </source>
</evidence>
<keyword evidence="3" id="KW-1185">Reference proteome</keyword>
<accession>A0A9J6E299</accession>
<dbReference type="Proteomes" id="UP000821866">
    <property type="component" value="Chromosome 4"/>
</dbReference>
<feature type="chain" id="PRO_5039891082" description="Secreted protein" evidence="1">
    <location>
        <begin position="22"/>
        <end position="191"/>
    </location>
</feature>
<gene>
    <name evidence="2" type="ORF">HPB51_017833</name>
</gene>
<protein>
    <recommendedName>
        <fullName evidence="4">Secreted protein</fullName>
    </recommendedName>
</protein>